<feature type="compositionally biased region" description="Polar residues" evidence="3">
    <location>
        <begin position="129"/>
        <end position="152"/>
    </location>
</feature>
<comment type="caution">
    <text evidence="5">The sequence shown here is derived from an EMBL/GenBank/DDBJ whole genome shotgun (WGS) entry which is preliminary data.</text>
</comment>
<dbReference type="PANTHER" id="PTHR47964">
    <property type="entry name" value="ATP-DEPENDENT DNA HELICASE HOMOLOG RECG, CHLOROPLASTIC"/>
    <property type="match status" value="1"/>
</dbReference>
<name>A0A0F8Z797_9ZZZZ</name>
<dbReference type="Gene3D" id="3.40.50.300">
    <property type="entry name" value="P-loop containing nucleotide triphosphate hydrolases"/>
    <property type="match status" value="1"/>
</dbReference>
<keyword evidence="2" id="KW-0347">Helicase</keyword>
<dbReference type="InterPro" id="IPR047112">
    <property type="entry name" value="RecG/Mfd"/>
</dbReference>
<reference evidence="5" key="1">
    <citation type="journal article" date="2015" name="Nature">
        <title>Complex archaea that bridge the gap between prokaryotes and eukaryotes.</title>
        <authorList>
            <person name="Spang A."/>
            <person name="Saw J.H."/>
            <person name="Jorgensen S.L."/>
            <person name="Zaremba-Niedzwiedzka K."/>
            <person name="Martijn J."/>
            <person name="Lind A.E."/>
            <person name="van Eijk R."/>
            <person name="Schleper C."/>
            <person name="Guy L."/>
            <person name="Ettema T.J."/>
        </authorList>
    </citation>
    <scope>NUCLEOTIDE SEQUENCE</scope>
</reference>
<accession>A0A0F8Z797</accession>
<dbReference type="EMBL" id="LAZR01062064">
    <property type="protein sequence ID" value="KKK62294.1"/>
    <property type="molecule type" value="Genomic_DNA"/>
</dbReference>
<feature type="compositionally biased region" description="Low complexity" evidence="3">
    <location>
        <begin position="115"/>
        <end position="124"/>
    </location>
</feature>
<dbReference type="GO" id="GO:0016787">
    <property type="term" value="F:hydrolase activity"/>
    <property type="evidence" value="ECO:0007669"/>
    <property type="project" value="UniProtKB-KW"/>
</dbReference>
<sequence>ILIGTHALIEDVVQFRKLGLVVIDEQHSFGVAQRARLWKKADVLPHVLVMTARPIPRTRYRPAGNLDVRRELSRRRVTNSTIVPLPEMALRGRCNSAGGTSSEPARTQTTTTVFGFTPRPVTTTKRATRSSIRNPQSICSSDRARSVTSPLTPLTAGGSKAQSKLWAARAPATETQTSLSARWLKRNRQ</sequence>
<organism evidence="5">
    <name type="scientific">marine sediment metagenome</name>
    <dbReference type="NCBI Taxonomy" id="412755"/>
    <lineage>
        <taxon>unclassified sequences</taxon>
        <taxon>metagenomes</taxon>
        <taxon>ecological metagenomes</taxon>
    </lineage>
</organism>
<evidence type="ECO:0000259" key="4">
    <source>
        <dbReference type="PROSITE" id="PS51192"/>
    </source>
</evidence>
<proteinExistence type="predicted"/>
<evidence type="ECO:0000256" key="2">
    <source>
        <dbReference type="ARBA" id="ARBA00022806"/>
    </source>
</evidence>
<dbReference type="PROSITE" id="PS51192">
    <property type="entry name" value="HELICASE_ATP_BIND_1"/>
    <property type="match status" value="1"/>
</dbReference>
<dbReference type="AlphaFoldDB" id="A0A0F8Z797"/>
<feature type="domain" description="Helicase ATP-binding" evidence="4">
    <location>
        <begin position="1"/>
        <end position="72"/>
    </location>
</feature>
<protein>
    <recommendedName>
        <fullName evidence="4">Helicase ATP-binding domain-containing protein</fullName>
    </recommendedName>
</protein>
<feature type="non-terminal residue" evidence="5">
    <location>
        <position position="1"/>
    </location>
</feature>
<dbReference type="SUPFAM" id="SSF52540">
    <property type="entry name" value="P-loop containing nucleoside triphosphate hydrolases"/>
    <property type="match status" value="1"/>
</dbReference>
<dbReference type="GO" id="GO:0006281">
    <property type="term" value="P:DNA repair"/>
    <property type="evidence" value="ECO:0007669"/>
    <property type="project" value="InterPro"/>
</dbReference>
<dbReference type="GO" id="GO:0003678">
    <property type="term" value="F:DNA helicase activity"/>
    <property type="evidence" value="ECO:0007669"/>
    <property type="project" value="TreeGrafter"/>
</dbReference>
<dbReference type="InterPro" id="IPR027417">
    <property type="entry name" value="P-loop_NTPase"/>
</dbReference>
<keyword evidence="1" id="KW-0378">Hydrolase</keyword>
<keyword evidence="2" id="KW-0547">Nucleotide-binding</keyword>
<evidence type="ECO:0000256" key="3">
    <source>
        <dbReference type="SAM" id="MobiDB-lite"/>
    </source>
</evidence>
<evidence type="ECO:0000313" key="5">
    <source>
        <dbReference type="EMBL" id="KKK62294.1"/>
    </source>
</evidence>
<feature type="region of interest" description="Disordered" evidence="3">
    <location>
        <begin position="115"/>
        <end position="189"/>
    </location>
</feature>
<keyword evidence="2" id="KW-0067">ATP-binding</keyword>
<evidence type="ECO:0000256" key="1">
    <source>
        <dbReference type="ARBA" id="ARBA00022801"/>
    </source>
</evidence>
<dbReference type="PANTHER" id="PTHR47964:SF1">
    <property type="entry name" value="ATP-DEPENDENT DNA HELICASE HOMOLOG RECG, CHLOROPLASTIC"/>
    <property type="match status" value="1"/>
</dbReference>
<dbReference type="InterPro" id="IPR014001">
    <property type="entry name" value="Helicase_ATP-bd"/>
</dbReference>
<gene>
    <name evidence="5" type="ORF">LCGC14_3005780</name>
</gene>